<name>A0AAV7J9I8_COTGL</name>
<sequence length="118" mass="14079">MSSWKRHIETDKILTPCLVSLARLHRDNNRCWYNIDDDITDVLIKDSDNHRLDKFRVFWRMISLGRSYESLQPLDNRRLEIRTERESDNSEIVFDLGSSNPFCFKIEDTIGGDLWILF</sequence>
<gene>
    <name evidence="1" type="ORF">KQX54_021563</name>
</gene>
<proteinExistence type="predicted"/>
<organism evidence="1 2">
    <name type="scientific">Cotesia glomerata</name>
    <name type="common">Lepidopteran parasitic wasp</name>
    <name type="synonym">Apanteles glomeratus</name>
    <dbReference type="NCBI Taxonomy" id="32391"/>
    <lineage>
        <taxon>Eukaryota</taxon>
        <taxon>Metazoa</taxon>
        <taxon>Ecdysozoa</taxon>
        <taxon>Arthropoda</taxon>
        <taxon>Hexapoda</taxon>
        <taxon>Insecta</taxon>
        <taxon>Pterygota</taxon>
        <taxon>Neoptera</taxon>
        <taxon>Endopterygota</taxon>
        <taxon>Hymenoptera</taxon>
        <taxon>Apocrita</taxon>
        <taxon>Ichneumonoidea</taxon>
        <taxon>Braconidae</taxon>
        <taxon>Microgastrinae</taxon>
        <taxon>Cotesia</taxon>
    </lineage>
</organism>
<dbReference type="AlphaFoldDB" id="A0AAV7J9I8"/>
<accession>A0AAV7J9I8</accession>
<dbReference type="Proteomes" id="UP000826195">
    <property type="component" value="Unassembled WGS sequence"/>
</dbReference>
<evidence type="ECO:0000313" key="1">
    <source>
        <dbReference type="EMBL" id="KAH0568867.1"/>
    </source>
</evidence>
<protein>
    <submittedName>
        <fullName evidence="1">Uncharacterized protein</fullName>
    </submittedName>
</protein>
<dbReference type="EMBL" id="JAHXZJ010000001">
    <property type="protein sequence ID" value="KAH0568867.1"/>
    <property type="molecule type" value="Genomic_DNA"/>
</dbReference>
<keyword evidence="2" id="KW-1185">Reference proteome</keyword>
<comment type="caution">
    <text evidence="1">The sequence shown here is derived from an EMBL/GenBank/DDBJ whole genome shotgun (WGS) entry which is preliminary data.</text>
</comment>
<evidence type="ECO:0000313" key="2">
    <source>
        <dbReference type="Proteomes" id="UP000826195"/>
    </source>
</evidence>
<reference evidence="1 2" key="1">
    <citation type="journal article" date="2021" name="J. Hered.">
        <title>A chromosome-level genome assembly of the parasitoid wasp, Cotesia glomerata (Hymenoptera: Braconidae).</title>
        <authorList>
            <person name="Pinto B.J."/>
            <person name="Weis J.J."/>
            <person name="Gamble T."/>
            <person name="Ode P.J."/>
            <person name="Paul R."/>
            <person name="Zaspel J.M."/>
        </authorList>
    </citation>
    <scope>NUCLEOTIDE SEQUENCE [LARGE SCALE GENOMIC DNA]</scope>
    <source>
        <strain evidence="1">CgM1</strain>
    </source>
</reference>